<dbReference type="PANTHER" id="PTHR36766:SF28">
    <property type="entry name" value="PLANT BROAD-SPECTRUM MILDEW RESISTANCE PROTEIN RPW8"/>
    <property type="match status" value="1"/>
</dbReference>
<dbReference type="InterPro" id="IPR032675">
    <property type="entry name" value="LRR_dom_sf"/>
</dbReference>
<protein>
    <submittedName>
        <fullName evidence="3">Putative disease resistance protein</fullName>
    </submittedName>
</protein>
<keyword evidence="4" id="KW-1185">Reference proteome</keyword>
<sequence length="454" mass="53053">MIKKPMLLVLDDVWPGSEALVEKVKIDIPDYKILVTSRIEYPRFGTKILLGQLDHNQAVALFTHYAKLNENSLYRPEEDLLHVVLLQKSFTLIVRLFVWVHHWRLRSLLITLGSLLRCGKKKKRRIVYRVNPFWIFVILVCFVIFKKVKIRWRMNSPPTERKVAKDEDMYYNNHFVILHDLLRELAIRQSKEKPFEQRERLIIDSKGDDRPNKCWYVSLSPNYAYGCTYVHKRERLLPFSKKLSSRAWLKSDETFNSDWIDMKPFNTEVLILNLQCQYTLPRFTKKMKKLKVLIVTNYGFDRSEIKKFELLGSLSNLKRIRLEKVSVPSLCILKNLQKLSLRMCNTRQAFENCSIQISNAMPNLVEMSIDYCKDLITLPDALCKITPLKKLSITNCHNLSVLPQDIGKLENLEVLRLCSCSDLVEMPNSVKGLNKLSCLDISDCVSLTKLPDDI</sequence>
<name>A0A445HXS5_GLYSO</name>
<dbReference type="InterPro" id="IPR027417">
    <property type="entry name" value="P-loop_NTPase"/>
</dbReference>
<dbReference type="EMBL" id="QZWG01000011">
    <property type="protein sequence ID" value="RZB78559.1"/>
    <property type="molecule type" value="Genomic_DNA"/>
</dbReference>
<dbReference type="Gene3D" id="3.80.10.10">
    <property type="entry name" value="Ribonuclease Inhibitor"/>
    <property type="match status" value="1"/>
</dbReference>
<feature type="transmembrane region" description="Helical" evidence="2">
    <location>
        <begin position="126"/>
        <end position="145"/>
    </location>
</feature>
<evidence type="ECO:0000313" key="3">
    <source>
        <dbReference type="EMBL" id="RZB78559.1"/>
    </source>
</evidence>
<feature type="non-terminal residue" evidence="3">
    <location>
        <position position="454"/>
    </location>
</feature>
<dbReference type="SUPFAM" id="SSF52058">
    <property type="entry name" value="L domain-like"/>
    <property type="match status" value="1"/>
</dbReference>
<dbReference type="PANTHER" id="PTHR36766">
    <property type="entry name" value="PLANT BROAD-SPECTRUM MILDEW RESISTANCE PROTEIN RPW8"/>
    <property type="match status" value="1"/>
</dbReference>
<gene>
    <name evidence="3" type="ORF">D0Y65_029105</name>
</gene>
<keyword evidence="2" id="KW-1133">Transmembrane helix</keyword>
<dbReference type="SUPFAM" id="SSF52540">
    <property type="entry name" value="P-loop containing nucleoside triphosphate hydrolases"/>
    <property type="match status" value="1"/>
</dbReference>
<reference evidence="3 4" key="1">
    <citation type="submission" date="2018-09" db="EMBL/GenBank/DDBJ databases">
        <title>A high-quality reference genome of wild soybean provides a powerful tool to mine soybean genomes.</title>
        <authorList>
            <person name="Xie M."/>
            <person name="Chung C.Y.L."/>
            <person name="Li M.-W."/>
            <person name="Wong F.-L."/>
            <person name="Chan T.-F."/>
            <person name="Lam H.-M."/>
        </authorList>
    </citation>
    <scope>NUCLEOTIDE SEQUENCE [LARGE SCALE GENOMIC DNA]</scope>
    <source>
        <strain evidence="4">cv. W05</strain>
        <tissue evidence="3">Hypocotyl of etiolated seedlings</tissue>
    </source>
</reference>
<dbReference type="Proteomes" id="UP000289340">
    <property type="component" value="Chromosome 11"/>
</dbReference>
<dbReference type="AlphaFoldDB" id="A0A445HXS5"/>
<keyword evidence="2" id="KW-0812">Transmembrane</keyword>
<comment type="caution">
    <text evidence="3">The sequence shown here is derived from an EMBL/GenBank/DDBJ whole genome shotgun (WGS) entry which is preliminary data.</text>
</comment>
<keyword evidence="2" id="KW-0472">Membrane</keyword>
<keyword evidence="1" id="KW-0611">Plant defense</keyword>
<evidence type="ECO:0000313" key="4">
    <source>
        <dbReference type="Proteomes" id="UP000289340"/>
    </source>
</evidence>
<evidence type="ECO:0000256" key="1">
    <source>
        <dbReference type="ARBA" id="ARBA00022821"/>
    </source>
</evidence>
<dbReference type="GO" id="GO:0006952">
    <property type="term" value="P:defense response"/>
    <property type="evidence" value="ECO:0007669"/>
    <property type="project" value="UniProtKB-KW"/>
</dbReference>
<accession>A0A445HXS5</accession>
<proteinExistence type="predicted"/>
<organism evidence="3 4">
    <name type="scientific">Glycine soja</name>
    <name type="common">Wild soybean</name>
    <dbReference type="NCBI Taxonomy" id="3848"/>
    <lineage>
        <taxon>Eukaryota</taxon>
        <taxon>Viridiplantae</taxon>
        <taxon>Streptophyta</taxon>
        <taxon>Embryophyta</taxon>
        <taxon>Tracheophyta</taxon>
        <taxon>Spermatophyta</taxon>
        <taxon>Magnoliopsida</taxon>
        <taxon>eudicotyledons</taxon>
        <taxon>Gunneridae</taxon>
        <taxon>Pentapetalae</taxon>
        <taxon>rosids</taxon>
        <taxon>fabids</taxon>
        <taxon>Fabales</taxon>
        <taxon>Fabaceae</taxon>
        <taxon>Papilionoideae</taxon>
        <taxon>50 kb inversion clade</taxon>
        <taxon>NPAAA clade</taxon>
        <taxon>indigoferoid/millettioid clade</taxon>
        <taxon>Phaseoleae</taxon>
        <taxon>Glycine</taxon>
        <taxon>Glycine subgen. Soja</taxon>
    </lineage>
</organism>
<evidence type="ECO:0000256" key="2">
    <source>
        <dbReference type="SAM" id="Phobius"/>
    </source>
</evidence>